<dbReference type="VEuPathDB" id="FungiDB:MGYG_07247"/>
<dbReference type="InParanoid" id="E4V2H5"/>
<evidence type="ECO:0000256" key="2">
    <source>
        <dbReference type="ARBA" id="ARBA00023235"/>
    </source>
</evidence>
<dbReference type="STRING" id="535722.E4V2H5"/>
<accession>E4V2H5</accession>
<feature type="region of interest" description="Disordered" evidence="3">
    <location>
        <begin position="706"/>
        <end position="735"/>
    </location>
</feature>
<dbReference type="InterPro" id="IPR042214">
    <property type="entry name" value="TruD_catalytic"/>
</dbReference>
<dbReference type="NCBIfam" id="TIGR00094">
    <property type="entry name" value="tRNA_TruD_broad"/>
    <property type="match status" value="1"/>
</dbReference>
<dbReference type="GO" id="GO:0031119">
    <property type="term" value="P:tRNA pseudouridine synthesis"/>
    <property type="evidence" value="ECO:0007669"/>
    <property type="project" value="EnsemblFungi"/>
</dbReference>
<dbReference type="InterPro" id="IPR001656">
    <property type="entry name" value="PsdUridine_synth_TruD"/>
</dbReference>
<dbReference type="GO" id="GO:0000455">
    <property type="term" value="P:enzyme-directed rRNA pseudouridine synthesis"/>
    <property type="evidence" value="ECO:0007669"/>
    <property type="project" value="EnsemblFungi"/>
</dbReference>
<dbReference type="GeneID" id="10026498"/>
<feature type="region of interest" description="Disordered" evidence="3">
    <location>
        <begin position="111"/>
        <end position="146"/>
    </location>
</feature>
<evidence type="ECO:0000259" key="4">
    <source>
        <dbReference type="PROSITE" id="PS50984"/>
    </source>
</evidence>
<name>E4V2H5_ARTGP</name>
<feature type="region of interest" description="Disordered" evidence="3">
    <location>
        <begin position="236"/>
        <end position="268"/>
    </location>
</feature>
<evidence type="ECO:0000256" key="3">
    <source>
        <dbReference type="SAM" id="MobiDB-lite"/>
    </source>
</evidence>
<dbReference type="OrthoDB" id="447290at2759"/>
<dbReference type="AlphaFoldDB" id="E4V2H5"/>
<reference evidence="6" key="1">
    <citation type="journal article" date="2012" name="MBio">
        <title>Comparative genome analysis of Trichophyton rubrum and related dermatophytes reveals candidate genes involved in infection.</title>
        <authorList>
            <person name="Martinez D.A."/>
            <person name="Oliver B.G."/>
            <person name="Graeser Y."/>
            <person name="Goldberg J.M."/>
            <person name="Li W."/>
            <person name="Martinez-Rossi N.M."/>
            <person name="Monod M."/>
            <person name="Shelest E."/>
            <person name="Barton R.C."/>
            <person name="Birch E."/>
            <person name="Brakhage A.A."/>
            <person name="Chen Z."/>
            <person name="Gurr S.J."/>
            <person name="Heiman D."/>
            <person name="Heitman J."/>
            <person name="Kosti I."/>
            <person name="Rossi A."/>
            <person name="Saif S."/>
            <person name="Samalova M."/>
            <person name="Saunders C.W."/>
            <person name="Shea T."/>
            <person name="Summerbell R.C."/>
            <person name="Xu J."/>
            <person name="Young S."/>
            <person name="Zeng Q."/>
            <person name="Birren B.W."/>
            <person name="Cuomo C.A."/>
            <person name="White T.C."/>
        </authorList>
    </citation>
    <scope>NUCLEOTIDE SEQUENCE [LARGE SCALE GENOMIC DNA]</scope>
    <source>
        <strain evidence="6">ATCC MYA-4604 / CBS 118893</strain>
    </source>
</reference>
<evidence type="ECO:0000256" key="1">
    <source>
        <dbReference type="ARBA" id="ARBA00007953"/>
    </source>
</evidence>
<dbReference type="FunCoup" id="E4V2H5">
    <property type="interactions" value="1149"/>
</dbReference>
<dbReference type="Pfam" id="PF01142">
    <property type="entry name" value="TruD"/>
    <property type="match status" value="1"/>
</dbReference>
<evidence type="ECO:0000313" key="5">
    <source>
        <dbReference type="EMBL" id="EFR04240.1"/>
    </source>
</evidence>
<dbReference type="eggNOG" id="KOG2339">
    <property type="taxonomic scope" value="Eukaryota"/>
</dbReference>
<dbReference type="EMBL" id="DS989827">
    <property type="protein sequence ID" value="EFR04240.1"/>
    <property type="molecule type" value="Genomic_DNA"/>
</dbReference>
<dbReference type="GO" id="GO:0003723">
    <property type="term" value="F:RNA binding"/>
    <property type="evidence" value="ECO:0007669"/>
    <property type="project" value="InterPro"/>
</dbReference>
<dbReference type="PIRSF" id="PIRSF037016">
    <property type="entry name" value="Pseudouridin_synth_euk_prd"/>
    <property type="match status" value="1"/>
</dbReference>
<dbReference type="HOGENOM" id="CLU_005281_0_0_1"/>
<organism evidence="6">
    <name type="scientific">Arthroderma gypseum (strain ATCC MYA-4604 / CBS 118893)</name>
    <name type="common">Microsporum gypseum</name>
    <dbReference type="NCBI Taxonomy" id="535722"/>
    <lineage>
        <taxon>Eukaryota</taxon>
        <taxon>Fungi</taxon>
        <taxon>Dikarya</taxon>
        <taxon>Ascomycota</taxon>
        <taxon>Pezizomycotina</taxon>
        <taxon>Eurotiomycetes</taxon>
        <taxon>Eurotiomycetidae</taxon>
        <taxon>Onygenales</taxon>
        <taxon>Arthrodermataceae</taxon>
        <taxon>Nannizzia</taxon>
    </lineage>
</organism>
<dbReference type="InterPro" id="IPR011760">
    <property type="entry name" value="PsdUridine_synth_TruD_insert"/>
</dbReference>
<dbReference type="PANTHER" id="PTHR13326:SF21">
    <property type="entry name" value="PSEUDOURIDYLATE SYNTHASE PUS7L"/>
    <property type="match status" value="1"/>
</dbReference>
<dbReference type="GO" id="GO:0005737">
    <property type="term" value="C:cytoplasm"/>
    <property type="evidence" value="ECO:0007669"/>
    <property type="project" value="EnsemblFungi"/>
</dbReference>
<dbReference type="GO" id="GO:0031429">
    <property type="term" value="C:box H/ACA snoRNP complex"/>
    <property type="evidence" value="ECO:0007669"/>
    <property type="project" value="EnsemblFungi"/>
</dbReference>
<dbReference type="GO" id="GO:1990481">
    <property type="term" value="P:mRNA pseudouridine synthesis"/>
    <property type="evidence" value="ECO:0007669"/>
    <property type="project" value="EnsemblFungi"/>
</dbReference>
<feature type="domain" description="TRUD" evidence="4">
    <location>
        <begin position="409"/>
        <end position="680"/>
    </location>
</feature>
<dbReference type="InterPro" id="IPR020103">
    <property type="entry name" value="PsdUridine_synth_cat_dom_sf"/>
</dbReference>
<comment type="similarity">
    <text evidence="1">Belongs to the pseudouridine synthase TruD family.</text>
</comment>
<dbReference type="CDD" id="cd02576">
    <property type="entry name" value="PseudoU_synth_ScPUS7"/>
    <property type="match status" value="1"/>
</dbReference>
<evidence type="ECO:0000313" key="6">
    <source>
        <dbReference type="Proteomes" id="UP000002669"/>
    </source>
</evidence>
<dbReference type="Proteomes" id="UP000002669">
    <property type="component" value="Unassembled WGS sequence"/>
</dbReference>
<dbReference type="GO" id="GO:0009982">
    <property type="term" value="F:pseudouridine synthase activity"/>
    <property type="evidence" value="ECO:0007669"/>
    <property type="project" value="EnsemblFungi"/>
</dbReference>
<dbReference type="GO" id="GO:0031120">
    <property type="term" value="P:snRNA pseudouridine synthesis"/>
    <property type="evidence" value="ECO:0007669"/>
    <property type="project" value="EnsemblFungi"/>
</dbReference>
<dbReference type="RefSeq" id="XP_003171248.1">
    <property type="nucleotide sequence ID" value="XM_003171200.1"/>
</dbReference>
<keyword evidence="2" id="KW-0413">Isomerase</keyword>
<dbReference type="SUPFAM" id="SSF55120">
    <property type="entry name" value="Pseudouridine synthase"/>
    <property type="match status" value="1"/>
</dbReference>
<dbReference type="PANTHER" id="PTHR13326">
    <property type="entry name" value="TRNA PSEUDOURIDINE SYNTHASE D"/>
    <property type="match status" value="1"/>
</dbReference>
<proteinExistence type="inferred from homology"/>
<keyword evidence="6" id="KW-1185">Reference proteome</keyword>
<protein>
    <submittedName>
        <fullName evidence="5">Pseudouridine synthase</fullName>
    </submittedName>
</protein>
<dbReference type="OMA" id="WINYFGH"/>
<sequence length="775" mass="85349">MANEDESRRKRIKVSNNDAASEVLTAPIPELVDATANSEPPAPDAQAVKEAEVGITQFVSPGLPGFSGVVKKRYTDFLVNEILPSGEVLHLKDTELSPTLKNAIGGAAASVESASATPQNTTPAGDESNGGKTCEAEDDKAEKPATETADAALTELAPEDRELLDQSFGSEATPKLLNLYSRSVIKASSRPGELGKVKSLVITDKDQRTSLHQAIRRIFKSNLDSTTDNDGTIVVSAASVQQRGGKGKRKKQTGRDRGQGSSQSLRGKLGWSELGGDYLHFTLYKENKDTMEVISYLSRQLKVAPKAFQFAGTKDRRGATAQRVSVFRIYPDRMPKLNASLRMAAIGDYEYQKQGLELGELNGNEFVITLRDCQFPEGVVEGDNISNPETIAKVTELVGKSLRDLRERGYFNYYGLQRFGTFATRTDTTGLKMLRGEFKEACESILHYSSIALAAAQGVSAEDRTQTPQISTDDILRAKAIHIFQTTGNGRDALEILPRKFTAESNIIRLLCQRKNDYFGALQSIPRNLRLMYVHAYQSLVWNFAAGERWRLYGDKVVEGDLVLVNEFKDETKAAGQQAEVDADGEEIVLPDADDSAAVDDMFERARALTAEEAASGKYSIFDIVLPLPGFDILYPANKMTDFYKEFMGSEKGGKLDPFDMRRSWRDISLSGSYRKVLSRPGADYSFEVRSYDAEDEQFVKTDLEKLKENSPKAGDTGNNNNNNENGDNKEKSGAPEKLAVILKFQLGASQYATMALRELMKTGGAKEYKPDFSR</sequence>
<gene>
    <name evidence="5" type="ORF">MGYG_07247</name>
</gene>
<dbReference type="Gene3D" id="3.30.2350.20">
    <property type="entry name" value="TruD, catalytic domain"/>
    <property type="match status" value="2"/>
</dbReference>
<dbReference type="PROSITE" id="PS50984">
    <property type="entry name" value="TRUD"/>
    <property type="match status" value="1"/>
</dbReference>